<sequence length="234" mass="26603">MAIGNTLSVSVGFLPEGRNDVPPPTNMACMPDIFNKLDADTIEKTRVLNSQLDMRLRVQERVLSKHRCAVEQRYVRERDRLRVDLTNISRRLPNYSALSQLENKVKTIINKRNRGFKKHDCVFTTEPLDMGGLADDKLDKPFCDRFLTHHLPTKSKFYKDVLISVKKGSDGATRNGPTALRSLRMESLRKGSVTLNGIDDSYVNLRQGIVKSLDDSYVKLRLNAHNEDDDSKTV</sequence>
<dbReference type="Proteomes" id="UP000828390">
    <property type="component" value="Unassembled WGS sequence"/>
</dbReference>
<gene>
    <name evidence="1" type="ORF">DPMN_095787</name>
</gene>
<dbReference type="OrthoDB" id="6062160at2759"/>
<reference evidence="1" key="1">
    <citation type="journal article" date="2019" name="bioRxiv">
        <title>The Genome of the Zebra Mussel, Dreissena polymorpha: A Resource for Invasive Species Research.</title>
        <authorList>
            <person name="McCartney M.A."/>
            <person name="Auch B."/>
            <person name="Kono T."/>
            <person name="Mallez S."/>
            <person name="Zhang Y."/>
            <person name="Obille A."/>
            <person name="Becker A."/>
            <person name="Abrahante J.E."/>
            <person name="Garbe J."/>
            <person name="Badalamenti J.P."/>
            <person name="Herman A."/>
            <person name="Mangelson H."/>
            <person name="Liachko I."/>
            <person name="Sullivan S."/>
            <person name="Sone E.D."/>
            <person name="Koren S."/>
            <person name="Silverstein K.A.T."/>
            <person name="Beckman K.B."/>
            <person name="Gohl D.M."/>
        </authorList>
    </citation>
    <scope>NUCLEOTIDE SEQUENCE</scope>
    <source>
        <strain evidence="1">Duluth1</strain>
        <tissue evidence="1">Whole animal</tissue>
    </source>
</reference>
<comment type="caution">
    <text evidence="1">The sequence shown here is derived from an EMBL/GenBank/DDBJ whole genome shotgun (WGS) entry which is preliminary data.</text>
</comment>
<dbReference type="AlphaFoldDB" id="A0A9D4L759"/>
<dbReference type="EMBL" id="JAIWYP010000003">
    <property type="protein sequence ID" value="KAH3853265.1"/>
    <property type="molecule type" value="Genomic_DNA"/>
</dbReference>
<evidence type="ECO:0000313" key="2">
    <source>
        <dbReference type="Proteomes" id="UP000828390"/>
    </source>
</evidence>
<name>A0A9D4L759_DREPO</name>
<proteinExistence type="predicted"/>
<reference evidence="1" key="2">
    <citation type="submission" date="2020-11" db="EMBL/GenBank/DDBJ databases">
        <authorList>
            <person name="McCartney M.A."/>
            <person name="Auch B."/>
            <person name="Kono T."/>
            <person name="Mallez S."/>
            <person name="Becker A."/>
            <person name="Gohl D.M."/>
            <person name="Silverstein K.A.T."/>
            <person name="Koren S."/>
            <person name="Bechman K.B."/>
            <person name="Herman A."/>
            <person name="Abrahante J.E."/>
            <person name="Garbe J."/>
        </authorList>
    </citation>
    <scope>NUCLEOTIDE SEQUENCE</scope>
    <source>
        <strain evidence="1">Duluth1</strain>
        <tissue evidence="1">Whole animal</tissue>
    </source>
</reference>
<organism evidence="1 2">
    <name type="scientific">Dreissena polymorpha</name>
    <name type="common">Zebra mussel</name>
    <name type="synonym">Mytilus polymorpha</name>
    <dbReference type="NCBI Taxonomy" id="45954"/>
    <lineage>
        <taxon>Eukaryota</taxon>
        <taxon>Metazoa</taxon>
        <taxon>Spiralia</taxon>
        <taxon>Lophotrochozoa</taxon>
        <taxon>Mollusca</taxon>
        <taxon>Bivalvia</taxon>
        <taxon>Autobranchia</taxon>
        <taxon>Heteroconchia</taxon>
        <taxon>Euheterodonta</taxon>
        <taxon>Imparidentia</taxon>
        <taxon>Neoheterodontei</taxon>
        <taxon>Myida</taxon>
        <taxon>Dreissenoidea</taxon>
        <taxon>Dreissenidae</taxon>
        <taxon>Dreissena</taxon>
    </lineage>
</organism>
<protein>
    <submittedName>
        <fullName evidence="1">Uncharacterized protein</fullName>
    </submittedName>
</protein>
<evidence type="ECO:0000313" key="1">
    <source>
        <dbReference type="EMBL" id="KAH3853265.1"/>
    </source>
</evidence>
<accession>A0A9D4L759</accession>
<keyword evidence="2" id="KW-1185">Reference proteome</keyword>